<comment type="caution">
    <text evidence="2">The sequence shown here is derived from an EMBL/GenBank/DDBJ whole genome shotgun (WGS) entry which is preliminary data.</text>
</comment>
<evidence type="ECO:0000256" key="1">
    <source>
        <dbReference type="SAM" id="MobiDB-lite"/>
    </source>
</evidence>
<protein>
    <submittedName>
        <fullName evidence="2">Uncharacterized protein</fullName>
    </submittedName>
</protein>
<organism evidence="2">
    <name type="scientific">bioreactor metagenome</name>
    <dbReference type="NCBI Taxonomy" id="1076179"/>
    <lineage>
        <taxon>unclassified sequences</taxon>
        <taxon>metagenomes</taxon>
        <taxon>ecological metagenomes</taxon>
    </lineage>
</organism>
<gene>
    <name evidence="2" type="ORF">SDC9_60207</name>
</gene>
<reference evidence="2" key="1">
    <citation type="submission" date="2019-08" db="EMBL/GenBank/DDBJ databases">
        <authorList>
            <person name="Kucharzyk K."/>
            <person name="Murdoch R.W."/>
            <person name="Higgins S."/>
            <person name="Loffler F."/>
        </authorList>
    </citation>
    <scope>NUCLEOTIDE SEQUENCE</scope>
</reference>
<accession>A0A644XD71</accession>
<name>A0A644XD71_9ZZZZ</name>
<proteinExistence type="predicted"/>
<dbReference type="AlphaFoldDB" id="A0A644XD71"/>
<sequence length="240" mass="26008">MADHRFDLFARHSLQQAGGDGHQCRVLERAGRKGIGFTLVDADLGHLDAGLVGKLAHGVHDPRLVSIAGLVDDLHAHAHLGDGLAHQQRNKGTAHAHDEREAQQRAQVQAIGRQIAVHAKQVGNNAQHHHNGNVGQQKQGNAFHRQVLHEGVTVCGCNREKEIRSCSSKKGSVPKPPVRIRHMGTPPVFSTGWFCRDLLGCFSGVAAKNYGVIIEAKVLVIAPPAGHTQNRQGIERLARK</sequence>
<dbReference type="EMBL" id="VSSQ01002182">
    <property type="protein sequence ID" value="MPM13847.1"/>
    <property type="molecule type" value="Genomic_DNA"/>
</dbReference>
<evidence type="ECO:0000313" key="2">
    <source>
        <dbReference type="EMBL" id="MPM13847.1"/>
    </source>
</evidence>
<feature type="region of interest" description="Disordered" evidence="1">
    <location>
        <begin position="84"/>
        <end position="105"/>
    </location>
</feature>